<dbReference type="EMBL" id="ML119650">
    <property type="protein sequence ID" value="RPA86376.1"/>
    <property type="molecule type" value="Genomic_DNA"/>
</dbReference>
<protein>
    <recommendedName>
        <fullName evidence="2">LysM domain-containing protein</fullName>
    </recommendedName>
</protein>
<evidence type="ECO:0000256" key="1">
    <source>
        <dbReference type="SAM" id="SignalP"/>
    </source>
</evidence>
<evidence type="ECO:0000313" key="3">
    <source>
        <dbReference type="EMBL" id="RPA86376.1"/>
    </source>
</evidence>
<gene>
    <name evidence="3" type="ORF">BJ508DRAFT_373103</name>
</gene>
<dbReference type="CDD" id="cd00118">
    <property type="entry name" value="LysM"/>
    <property type="match status" value="1"/>
</dbReference>
<keyword evidence="1" id="KW-0732">Signal</keyword>
<dbReference type="PROSITE" id="PS51782">
    <property type="entry name" value="LYSM"/>
    <property type="match status" value="1"/>
</dbReference>
<dbReference type="InterPro" id="IPR018392">
    <property type="entry name" value="LysM"/>
</dbReference>
<dbReference type="Proteomes" id="UP000275078">
    <property type="component" value="Unassembled WGS sequence"/>
</dbReference>
<evidence type="ECO:0000259" key="2">
    <source>
        <dbReference type="PROSITE" id="PS51782"/>
    </source>
</evidence>
<feature type="signal peptide" evidence="1">
    <location>
        <begin position="1"/>
        <end position="24"/>
    </location>
</feature>
<name>A0A3N4IL38_ASCIM</name>
<dbReference type="InterPro" id="IPR036779">
    <property type="entry name" value="LysM_dom_sf"/>
</dbReference>
<dbReference type="AlphaFoldDB" id="A0A3N4IL38"/>
<feature type="domain" description="LysM" evidence="2">
    <location>
        <begin position="206"/>
        <end position="255"/>
    </location>
</feature>
<dbReference type="SUPFAM" id="SSF54106">
    <property type="entry name" value="LysM domain"/>
    <property type="match status" value="1"/>
</dbReference>
<organism evidence="3 4">
    <name type="scientific">Ascobolus immersus RN42</name>
    <dbReference type="NCBI Taxonomy" id="1160509"/>
    <lineage>
        <taxon>Eukaryota</taxon>
        <taxon>Fungi</taxon>
        <taxon>Dikarya</taxon>
        <taxon>Ascomycota</taxon>
        <taxon>Pezizomycotina</taxon>
        <taxon>Pezizomycetes</taxon>
        <taxon>Pezizales</taxon>
        <taxon>Ascobolaceae</taxon>
        <taxon>Ascobolus</taxon>
    </lineage>
</organism>
<dbReference type="Gene3D" id="3.10.350.10">
    <property type="entry name" value="LysM domain"/>
    <property type="match status" value="1"/>
</dbReference>
<proteinExistence type="predicted"/>
<keyword evidence="4" id="KW-1185">Reference proteome</keyword>
<dbReference type="OrthoDB" id="5985073at2759"/>
<feature type="chain" id="PRO_5018300309" description="LysM domain-containing protein" evidence="1">
    <location>
        <begin position="25"/>
        <end position="260"/>
    </location>
</feature>
<reference evidence="3 4" key="1">
    <citation type="journal article" date="2018" name="Nat. Ecol. Evol.">
        <title>Pezizomycetes genomes reveal the molecular basis of ectomycorrhizal truffle lifestyle.</title>
        <authorList>
            <person name="Murat C."/>
            <person name="Payen T."/>
            <person name="Noel B."/>
            <person name="Kuo A."/>
            <person name="Morin E."/>
            <person name="Chen J."/>
            <person name="Kohler A."/>
            <person name="Krizsan K."/>
            <person name="Balestrini R."/>
            <person name="Da Silva C."/>
            <person name="Montanini B."/>
            <person name="Hainaut M."/>
            <person name="Levati E."/>
            <person name="Barry K.W."/>
            <person name="Belfiori B."/>
            <person name="Cichocki N."/>
            <person name="Clum A."/>
            <person name="Dockter R.B."/>
            <person name="Fauchery L."/>
            <person name="Guy J."/>
            <person name="Iotti M."/>
            <person name="Le Tacon F."/>
            <person name="Lindquist E.A."/>
            <person name="Lipzen A."/>
            <person name="Malagnac F."/>
            <person name="Mello A."/>
            <person name="Molinier V."/>
            <person name="Miyauchi S."/>
            <person name="Poulain J."/>
            <person name="Riccioni C."/>
            <person name="Rubini A."/>
            <person name="Sitrit Y."/>
            <person name="Splivallo R."/>
            <person name="Traeger S."/>
            <person name="Wang M."/>
            <person name="Zifcakova L."/>
            <person name="Wipf D."/>
            <person name="Zambonelli A."/>
            <person name="Paolocci F."/>
            <person name="Nowrousian M."/>
            <person name="Ottonello S."/>
            <person name="Baldrian P."/>
            <person name="Spatafora J.W."/>
            <person name="Henrissat B."/>
            <person name="Nagy L.G."/>
            <person name="Aury J.M."/>
            <person name="Wincker P."/>
            <person name="Grigoriev I.V."/>
            <person name="Bonfante P."/>
            <person name="Martin F.M."/>
        </authorList>
    </citation>
    <scope>NUCLEOTIDE SEQUENCE [LARGE SCALE GENOMIC DNA]</scope>
    <source>
        <strain evidence="3 4">RN42</strain>
    </source>
</reference>
<sequence length="260" mass="29426">MKLSESLRSLLSFGTILLPVLVQSALLPKFSQPIQHLQKRGYHSSWVIRTSIDRFYLGRSDFLLLCKPHEVSTQTSERTIRLPRISGTWIRYIKLPLCTLTLECLGEVPSTATGPVNITTTTPKQDEQIYILHNTIHRMYNDCPATERELMNKLISAEDVFGLHHNLTMEEIYAGLHHMDPKMFPYASWRERLWAIPDGLEEGCVKFYTALTDDSCDSIAGSHGISVEDFHSWNPQVDGAGGRCTRLGIGKSYCVSWGIN</sequence>
<accession>A0A3N4IL38</accession>
<evidence type="ECO:0000313" key="4">
    <source>
        <dbReference type="Proteomes" id="UP000275078"/>
    </source>
</evidence>